<dbReference type="KEGG" id="gax:Pan161_14960"/>
<organism evidence="1 2">
    <name type="scientific">Gimesia algae</name>
    <dbReference type="NCBI Taxonomy" id="2527971"/>
    <lineage>
        <taxon>Bacteria</taxon>
        <taxon>Pseudomonadati</taxon>
        <taxon>Planctomycetota</taxon>
        <taxon>Planctomycetia</taxon>
        <taxon>Planctomycetales</taxon>
        <taxon>Planctomycetaceae</taxon>
        <taxon>Gimesia</taxon>
    </lineage>
</organism>
<reference evidence="1 2" key="1">
    <citation type="submission" date="2019-02" db="EMBL/GenBank/DDBJ databases">
        <title>Deep-cultivation of Planctomycetes and their phenomic and genomic characterization uncovers novel biology.</title>
        <authorList>
            <person name="Wiegand S."/>
            <person name="Jogler M."/>
            <person name="Boedeker C."/>
            <person name="Pinto D."/>
            <person name="Vollmers J."/>
            <person name="Rivas-Marin E."/>
            <person name="Kohn T."/>
            <person name="Peeters S.H."/>
            <person name="Heuer A."/>
            <person name="Rast P."/>
            <person name="Oberbeckmann S."/>
            <person name="Bunk B."/>
            <person name="Jeske O."/>
            <person name="Meyerdierks A."/>
            <person name="Storesund J.E."/>
            <person name="Kallscheuer N."/>
            <person name="Luecker S."/>
            <person name="Lage O.M."/>
            <person name="Pohl T."/>
            <person name="Merkel B.J."/>
            <person name="Hornburger P."/>
            <person name="Mueller R.-W."/>
            <person name="Bruemmer F."/>
            <person name="Labrenz M."/>
            <person name="Spormann A.M."/>
            <person name="Op den Camp H."/>
            <person name="Overmann J."/>
            <person name="Amann R."/>
            <person name="Jetten M.S.M."/>
            <person name="Mascher T."/>
            <person name="Medema M.H."/>
            <person name="Devos D.P."/>
            <person name="Kaster A.-K."/>
            <person name="Ovreas L."/>
            <person name="Rohde M."/>
            <person name="Galperin M.Y."/>
            <person name="Jogler C."/>
        </authorList>
    </citation>
    <scope>NUCLEOTIDE SEQUENCE [LARGE SCALE GENOMIC DNA]</scope>
    <source>
        <strain evidence="1 2">Pan161</strain>
    </source>
</reference>
<evidence type="ECO:0000313" key="1">
    <source>
        <dbReference type="EMBL" id="QDT89863.1"/>
    </source>
</evidence>
<dbReference type="AlphaFoldDB" id="A0A517VA36"/>
<accession>A0A517VA36</accession>
<keyword evidence="2" id="KW-1185">Reference proteome</keyword>
<evidence type="ECO:0000313" key="2">
    <source>
        <dbReference type="Proteomes" id="UP000316855"/>
    </source>
</evidence>
<proteinExistence type="predicted"/>
<dbReference type="Proteomes" id="UP000316855">
    <property type="component" value="Chromosome"/>
</dbReference>
<gene>
    <name evidence="1" type="ORF">Pan161_14960</name>
</gene>
<dbReference type="RefSeq" id="WP_145225421.1">
    <property type="nucleotide sequence ID" value="NZ_CP036343.1"/>
</dbReference>
<name>A0A517VA36_9PLAN</name>
<sequence length="94" mass="11093">MTTAIQLHQLRQFEGRCKLASVKRPKDVSQETSGFLGHLYCPFYYSIEATPNRRIEVVSELPVPEYSRTPFLRTFRAIPENVKWVVFRINYEKI</sequence>
<dbReference type="EMBL" id="CP036343">
    <property type="protein sequence ID" value="QDT89863.1"/>
    <property type="molecule type" value="Genomic_DNA"/>
</dbReference>
<protein>
    <submittedName>
        <fullName evidence="1">Uncharacterized protein</fullName>
    </submittedName>
</protein>